<comment type="caution">
    <text evidence="2">The sequence shown here is derived from an EMBL/GenBank/DDBJ whole genome shotgun (WGS) entry which is preliminary data.</text>
</comment>
<dbReference type="Gramene" id="Jr04_19290_p4">
    <property type="protein sequence ID" value="cds.Jr04_19290_p4"/>
    <property type="gene ID" value="Jr04_19290"/>
</dbReference>
<protein>
    <submittedName>
        <fullName evidence="2">Uncharacterized protein</fullName>
    </submittedName>
</protein>
<reference evidence="2" key="1">
    <citation type="submission" date="2015-10" db="EMBL/GenBank/DDBJ databases">
        <authorList>
            <person name="Martinez-Garcia P.J."/>
            <person name="Crepeau M.W."/>
            <person name="Puiu D."/>
            <person name="Gonzalez-Ibeas D."/>
            <person name="Whalen J."/>
            <person name="Stevens K."/>
            <person name="Paul R."/>
            <person name="Butterfield T."/>
            <person name="Britton M."/>
            <person name="Reagan R."/>
            <person name="Chakraborty S."/>
            <person name="Walawage S.L."/>
            <person name="Vasquez-Gross H.A."/>
            <person name="Cardeno C."/>
            <person name="Famula R."/>
            <person name="Pratt K."/>
            <person name="Kuruganti S."/>
            <person name="Aradhya M.K."/>
            <person name="Leslie C.A."/>
            <person name="Dandekar A.M."/>
            <person name="Salzberg S.L."/>
            <person name="Wegrzyn J.L."/>
            <person name="Langley C.H."/>
            <person name="Neale D.B."/>
        </authorList>
    </citation>
    <scope>NUCLEOTIDE SEQUENCE</scope>
    <source>
        <tissue evidence="2">Leaves</tissue>
    </source>
</reference>
<proteinExistence type="predicted"/>
<feature type="compositionally biased region" description="Basic residues" evidence="1">
    <location>
        <begin position="25"/>
        <end position="35"/>
    </location>
</feature>
<name>A0A833Y0N3_JUGRE</name>
<evidence type="ECO:0000256" key="1">
    <source>
        <dbReference type="SAM" id="MobiDB-lite"/>
    </source>
</evidence>
<reference evidence="2" key="2">
    <citation type="submission" date="2020-03" db="EMBL/GenBank/DDBJ databases">
        <title>Walnut 2.0.</title>
        <authorList>
            <person name="Marrano A."/>
            <person name="Britton M."/>
            <person name="Zimin A.V."/>
            <person name="Zaini P.A."/>
            <person name="Workman R."/>
            <person name="Puiu D."/>
            <person name="Bianco L."/>
            <person name="Allen B.J."/>
            <person name="Troggio M."/>
            <person name="Leslie C.A."/>
            <person name="Timp W."/>
            <person name="Dendekar A."/>
            <person name="Salzberg S.L."/>
            <person name="Neale D.B."/>
        </authorList>
    </citation>
    <scope>NUCLEOTIDE SEQUENCE</scope>
    <source>
        <tissue evidence="2">Leaves</tissue>
    </source>
</reference>
<gene>
    <name evidence="2" type="ORF">F2P56_009944</name>
</gene>
<dbReference type="EMBL" id="LIHL02000004">
    <property type="protein sequence ID" value="KAF5473325.1"/>
    <property type="molecule type" value="Genomic_DNA"/>
</dbReference>
<organism evidence="2 3">
    <name type="scientific">Juglans regia</name>
    <name type="common">English walnut</name>
    <dbReference type="NCBI Taxonomy" id="51240"/>
    <lineage>
        <taxon>Eukaryota</taxon>
        <taxon>Viridiplantae</taxon>
        <taxon>Streptophyta</taxon>
        <taxon>Embryophyta</taxon>
        <taxon>Tracheophyta</taxon>
        <taxon>Spermatophyta</taxon>
        <taxon>Magnoliopsida</taxon>
        <taxon>eudicotyledons</taxon>
        <taxon>Gunneridae</taxon>
        <taxon>Pentapetalae</taxon>
        <taxon>rosids</taxon>
        <taxon>fabids</taxon>
        <taxon>Fagales</taxon>
        <taxon>Juglandaceae</taxon>
        <taxon>Juglans</taxon>
    </lineage>
</organism>
<dbReference type="Proteomes" id="UP000619265">
    <property type="component" value="Unassembled WGS sequence"/>
</dbReference>
<sequence>MRPLPRHLPTGQLPDSNDLPEIRRRSGHPRRSHAPRGHEYGGLPEGISEMVRGGGGERDRGGDHRRRSGGRAWVWVRGEVRQEEERDGELESDRGLYRGRVQAQAGRLHRLH</sequence>
<feature type="region of interest" description="Disordered" evidence="1">
    <location>
        <begin position="1"/>
        <end position="71"/>
    </location>
</feature>
<accession>A0A833Y0N3</accession>
<dbReference type="AlphaFoldDB" id="A0A833Y0N3"/>
<evidence type="ECO:0000313" key="3">
    <source>
        <dbReference type="Proteomes" id="UP000619265"/>
    </source>
</evidence>
<evidence type="ECO:0000313" key="2">
    <source>
        <dbReference type="EMBL" id="KAF5473325.1"/>
    </source>
</evidence>